<dbReference type="RefSeq" id="XP_075080300.1">
    <property type="nucleotide sequence ID" value="XM_075224199.1"/>
</dbReference>
<protein>
    <submittedName>
        <fullName evidence="2">Uncharacterized protein LOC142165822</fullName>
    </submittedName>
</protein>
<reference evidence="2" key="2">
    <citation type="submission" date="2025-08" db="UniProtKB">
        <authorList>
            <consortium name="RefSeq"/>
        </authorList>
    </citation>
    <scope>IDENTIFICATION</scope>
    <source>
        <tissue evidence="2">Leaf</tissue>
    </source>
</reference>
<gene>
    <name evidence="2" type="primary">LOC142165822</name>
</gene>
<reference evidence="1" key="1">
    <citation type="journal article" date="2014" name="Nat. Commun.">
        <title>The tobacco genome sequence and its comparison with those of tomato and potato.</title>
        <authorList>
            <person name="Sierro N."/>
            <person name="Battey J.N."/>
            <person name="Ouadi S."/>
            <person name="Bakaher N."/>
            <person name="Bovet L."/>
            <person name="Willig A."/>
            <person name="Goepfert S."/>
            <person name="Peitsch M.C."/>
            <person name="Ivanov N.V."/>
        </authorList>
    </citation>
    <scope>NUCLEOTIDE SEQUENCE [LARGE SCALE GENOMIC DNA]</scope>
</reference>
<sequence>MAGIVSLLSSASLREWIIDSGATHHITCNKEVLNNTKELEENEGIGVQLPTGSRAEITDTGNAVILGDQCIRDFLYVPDFKFNLLFVAKLTKDLKCFVGFYPNFYLLQELYNGKVLGIGKKCGGLYMLKERGAVVAAGSISKEHTESALWHFRLPFPVSNSKSSAIFELVHLDVWGPYKNQFGVCVKIVRFDNGTEFFNTQCNELLSSLAHIPALPADASLPEDDVETHIENAPLQDNHIPTVVESTDAANEQPEPAYLQAFSILTEPRSFKEAATDKNWIEPMKQDVKSLEDNQTWEIKYKANGEVDRYKAKLVAKGYTQQELLDYHETFSPVAKMVTVRTVIAVATSNDWPLFHMDVNNAFL</sequence>
<evidence type="ECO:0000313" key="1">
    <source>
        <dbReference type="Proteomes" id="UP000790787"/>
    </source>
</evidence>
<name>A0AC58S5N6_TOBAC</name>
<keyword evidence="1" id="KW-1185">Reference proteome</keyword>
<proteinExistence type="predicted"/>
<evidence type="ECO:0000313" key="2">
    <source>
        <dbReference type="RefSeq" id="XP_075080300.1"/>
    </source>
</evidence>
<accession>A0AC58S5N6</accession>
<dbReference type="Proteomes" id="UP000790787">
    <property type="component" value="Chromosome 11"/>
</dbReference>
<organism evidence="1 2">
    <name type="scientific">Nicotiana tabacum</name>
    <name type="common">Common tobacco</name>
    <dbReference type="NCBI Taxonomy" id="4097"/>
    <lineage>
        <taxon>Eukaryota</taxon>
        <taxon>Viridiplantae</taxon>
        <taxon>Streptophyta</taxon>
        <taxon>Embryophyta</taxon>
        <taxon>Tracheophyta</taxon>
        <taxon>Spermatophyta</taxon>
        <taxon>Magnoliopsida</taxon>
        <taxon>eudicotyledons</taxon>
        <taxon>Gunneridae</taxon>
        <taxon>Pentapetalae</taxon>
        <taxon>asterids</taxon>
        <taxon>lamiids</taxon>
        <taxon>Solanales</taxon>
        <taxon>Solanaceae</taxon>
        <taxon>Nicotianoideae</taxon>
        <taxon>Nicotianeae</taxon>
        <taxon>Nicotiana</taxon>
    </lineage>
</organism>